<reference evidence="1 2" key="1">
    <citation type="submission" date="2017-09" db="EMBL/GenBank/DDBJ databases">
        <title>Biodiversity and function of Thalassospira species in the particle-attached aromatic-hydrocarbon-degrading consortia from the surface seawater of the South China Sea.</title>
        <authorList>
            <person name="Dong C."/>
            <person name="Liu R."/>
            <person name="Shao Z."/>
        </authorList>
    </citation>
    <scope>NUCLEOTIDE SEQUENCE [LARGE SCALE GENOMIC DNA]</scope>
    <source>
        <strain evidence="1 2">CSC1P2</strain>
    </source>
</reference>
<dbReference type="Proteomes" id="UP000233597">
    <property type="component" value="Unassembled WGS sequence"/>
</dbReference>
<dbReference type="Pfam" id="PF05944">
    <property type="entry name" value="Phage_term_smal"/>
    <property type="match status" value="1"/>
</dbReference>
<name>A0A2N3KWV6_9PROT</name>
<comment type="caution">
    <text evidence="1">The sequence shown here is derived from an EMBL/GenBank/DDBJ whole genome shotgun (WGS) entry which is preliminary data.</text>
</comment>
<protein>
    <submittedName>
        <fullName evidence="1">Terminase</fullName>
    </submittedName>
</protein>
<gene>
    <name evidence="1" type="ORF">COO20_06565</name>
</gene>
<dbReference type="AlphaFoldDB" id="A0A2N3KWV6"/>
<dbReference type="GO" id="GO:0004519">
    <property type="term" value="F:endonuclease activity"/>
    <property type="evidence" value="ECO:0007669"/>
    <property type="project" value="InterPro"/>
</dbReference>
<dbReference type="EMBL" id="NWTK01000003">
    <property type="protein sequence ID" value="PKR55044.1"/>
    <property type="molecule type" value="Genomic_DNA"/>
</dbReference>
<proteinExistence type="predicted"/>
<sequence>MASIARRHFEKILAAKAAGNNPIAASSAPNIQERIFASLKMHQAQLKNVQSLKAKIDAKREFLRDYVAYVDGILAAGNGAQDDILITIMIWRLDCGDYEGAFEIAAYALRHNLKMPERFKRDLPTSLVEEIADNALNAIDTGIGNTEPVIMALRDVLELTEKSDMPDEVRAKAHKALGKLLVTTDQAAALNHLKVAFDFDPKCGVKTQIAQIEKQSPKTTEP</sequence>
<dbReference type="RefSeq" id="WP_101264887.1">
    <property type="nucleotide sequence ID" value="NZ_NWTK01000003.1"/>
</dbReference>
<dbReference type="GO" id="GO:0003677">
    <property type="term" value="F:DNA binding"/>
    <property type="evidence" value="ECO:0007669"/>
    <property type="project" value="InterPro"/>
</dbReference>
<organism evidence="1 2">
    <name type="scientific">Thalassospira marina</name>
    <dbReference type="NCBI Taxonomy" id="2048283"/>
    <lineage>
        <taxon>Bacteria</taxon>
        <taxon>Pseudomonadati</taxon>
        <taxon>Pseudomonadota</taxon>
        <taxon>Alphaproteobacteria</taxon>
        <taxon>Rhodospirillales</taxon>
        <taxon>Thalassospiraceae</taxon>
        <taxon>Thalassospira</taxon>
    </lineage>
</organism>
<dbReference type="OrthoDB" id="8562788at2"/>
<evidence type="ECO:0000313" key="1">
    <source>
        <dbReference type="EMBL" id="PKR55044.1"/>
    </source>
</evidence>
<dbReference type="InterPro" id="IPR010270">
    <property type="entry name" value="Phage_P2_GpM"/>
</dbReference>
<accession>A0A2N3KWV6</accession>
<evidence type="ECO:0000313" key="2">
    <source>
        <dbReference type="Proteomes" id="UP000233597"/>
    </source>
</evidence>